<evidence type="ECO:0000256" key="8">
    <source>
        <dbReference type="ARBA" id="ARBA00023136"/>
    </source>
</evidence>
<keyword evidence="7" id="KW-0969">Cilium</keyword>
<evidence type="ECO:0000256" key="3">
    <source>
        <dbReference type="ARBA" id="ARBA00022692"/>
    </source>
</evidence>
<evidence type="ECO:0000256" key="9">
    <source>
        <dbReference type="ARBA" id="ARBA00023157"/>
    </source>
</evidence>
<evidence type="ECO:0000256" key="2">
    <source>
        <dbReference type="ARBA" id="ARBA00022475"/>
    </source>
</evidence>
<keyword evidence="3 13" id="KW-0812">Transmembrane</keyword>
<dbReference type="PANTHER" id="PTHR33722">
    <property type="entry name" value="CATION CHANNEL SPERM-ASSOCIATED PROTEIN SUBUNIT DELTA-RELATED"/>
    <property type="match status" value="1"/>
</dbReference>
<evidence type="ECO:0000259" key="14">
    <source>
        <dbReference type="Pfam" id="PF22850"/>
    </source>
</evidence>
<evidence type="ECO:0000256" key="7">
    <source>
        <dbReference type="ARBA" id="ARBA00023069"/>
    </source>
</evidence>
<dbReference type="AlphaFoldDB" id="A0A2G8JQN6"/>
<dbReference type="EMBL" id="MRZV01001410">
    <property type="protein sequence ID" value="PIK38066.1"/>
    <property type="molecule type" value="Genomic_DNA"/>
</dbReference>
<reference evidence="15 16" key="1">
    <citation type="journal article" date="2017" name="PLoS Biol.">
        <title>The sea cucumber genome provides insights into morphological evolution and visceral regeneration.</title>
        <authorList>
            <person name="Zhang X."/>
            <person name="Sun L."/>
            <person name="Yuan J."/>
            <person name="Sun Y."/>
            <person name="Gao Y."/>
            <person name="Zhang L."/>
            <person name="Li S."/>
            <person name="Dai H."/>
            <person name="Hamel J.F."/>
            <person name="Liu C."/>
            <person name="Yu Y."/>
            <person name="Liu S."/>
            <person name="Lin W."/>
            <person name="Guo K."/>
            <person name="Jin S."/>
            <person name="Xu P."/>
            <person name="Storey K.B."/>
            <person name="Huan P."/>
            <person name="Zhang T."/>
            <person name="Zhou Y."/>
            <person name="Zhang J."/>
            <person name="Lin C."/>
            <person name="Li X."/>
            <person name="Xing L."/>
            <person name="Huo D."/>
            <person name="Sun M."/>
            <person name="Wang L."/>
            <person name="Mercier A."/>
            <person name="Li F."/>
            <person name="Yang H."/>
            <person name="Xiang J."/>
        </authorList>
    </citation>
    <scope>NUCLEOTIDE SEQUENCE [LARGE SCALE GENOMIC DNA]</scope>
    <source>
        <strain evidence="15">Shaxun</strain>
        <tissue evidence="15">Muscle</tissue>
    </source>
</reference>
<keyword evidence="10" id="KW-0325">Glycoprotein</keyword>
<evidence type="ECO:0000256" key="10">
    <source>
        <dbReference type="ARBA" id="ARBA00023180"/>
    </source>
</evidence>
<evidence type="ECO:0000256" key="11">
    <source>
        <dbReference type="ARBA" id="ARBA00023273"/>
    </source>
</evidence>
<dbReference type="GO" id="GO:0097228">
    <property type="term" value="C:sperm principal piece"/>
    <property type="evidence" value="ECO:0007669"/>
    <property type="project" value="TreeGrafter"/>
</dbReference>
<keyword evidence="4" id="KW-0732">Signal</keyword>
<evidence type="ECO:0000313" key="15">
    <source>
        <dbReference type="EMBL" id="PIK38066.1"/>
    </source>
</evidence>
<sequence length="238" mass="27867">MKYHQYTIPRDVYDRHYLQGTGPETDWGDLEVMYDYWKLGCPHPVYYGFIYKPVLELYEHDVFKEVITADFVLTEANGIYNYGYTETADTAGCKRRPQSWLLMLQQQFTVDPYTAWTRENYISCHSPEQGAERYDPSQTYEVLSNNTANGIKFSQYNGIYVFNITVLDPDYSFCQLETQFAVEVFGAFPKSELPALRIMMITCGLGLIALISLYVIDIFFWRDGEEEQVETRRDSFPY</sequence>
<keyword evidence="11" id="KW-0966">Cell projection</keyword>
<name>A0A2G8JQN6_STIJA</name>
<comment type="caution">
    <text evidence="15">The sequence shown here is derived from an EMBL/GenBank/DDBJ whole genome shotgun (WGS) entry which is preliminary data.</text>
</comment>
<comment type="subcellular location">
    <subcellularLocation>
        <location evidence="12">Cell projection</location>
        <location evidence="12">Cilium</location>
        <location evidence="12">Flagellum membrane</location>
        <topology evidence="12">Single-pass type I membrane protein</topology>
    </subcellularLocation>
</comment>
<evidence type="ECO:0000256" key="6">
    <source>
        <dbReference type="ARBA" id="ARBA00022989"/>
    </source>
</evidence>
<keyword evidence="16" id="KW-1185">Reference proteome</keyword>
<dbReference type="Pfam" id="PF22850">
    <property type="entry name" value="CATSPERD-E_C"/>
    <property type="match status" value="1"/>
</dbReference>
<evidence type="ECO:0000313" key="16">
    <source>
        <dbReference type="Proteomes" id="UP000230750"/>
    </source>
</evidence>
<proteinExistence type="inferred from homology"/>
<dbReference type="GO" id="GO:0036128">
    <property type="term" value="C:CatSper complex"/>
    <property type="evidence" value="ECO:0007669"/>
    <property type="project" value="InterPro"/>
</dbReference>
<evidence type="ECO:0000256" key="13">
    <source>
        <dbReference type="SAM" id="Phobius"/>
    </source>
</evidence>
<gene>
    <name evidence="15" type="ORF">BSL78_25097</name>
</gene>
<evidence type="ECO:0000256" key="4">
    <source>
        <dbReference type="ARBA" id="ARBA00022729"/>
    </source>
</evidence>
<keyword evidence="8 13" id="KW-0472">Membrane</keyword>
<dbReference type="InterPro" id="IPR053814">
    <property type="entry name" value="CATSPERD/E_C"/>
</dbReference>
<dbReference type="GO" id="GO:0048240">
    <property type="term" value="P:sperm capacitation"/>
    <property type="evidence" value="ECO:0007669"/>
    <property type="project" value="TreeGrafter"/>
</dbReference>
<accession>A0A2G8JQN6</accession>
<organism evidence="15 16">
    <name type="scientific">Stichopus japonicus</name>
    <name type="common">Sea cucumber</name>
    <dbReference type="NCBI Taxonomy" id="307972"/>
    <lineage>
        <taxon>Eukaryota</taxon>
        <taxon>Metazoa</taxon>
        <taxon>Echinodermata</taxon>
        <taxon>Eleutherozoa</taxon>
        <taxon>Echinozoa</taxon>
        <taxon>Holothuroidea</taxon>
        <taxon>Aspidochirotacea</taxon>
        <taxon>Aspidochirotida</taxon>
        <taxon>Stichopodidae</taxon>
        <taxon>Apostichopus</taxon>
    </lineage>
</organism>
<dbReference type="Proteomes" id="UP000230750">
    <property type="component" value="Unassembled WGS sequence"/>
</dbReference>
<keyword evidence="2" id="KW-1003">Cell membrane</keyword>
<feature type="transmembrane region" description="Helical" evidence="13">
    <location>
        <begin position="198"/>
        <end position="221"/>
    </location>
</feature>
<evidence type="ECO:0000256" key="1">
    <source>
        <dbReference type="ARBA" id="ARBA00010246"/>
    </source>
</evidence>
<dbReference type="STRING" id="307972.A0A2G8JQN6"/>
<feature type="domain" description="CATSPERD/E C-terminal" evidence="14">
    <location>
        <begin position="5"/>
        <end position="216"/>
    </location>
</feature>
<protein>
    <submittedName>
        <fullName evidence="15">Putative cation channel sperm-associated protein subunit delta-like</fullName>
    </submittedName>
</protein>
<evidence type="ECO:0000256" key="12">
    <source>
        <dbReference type="ARBA" id="ARBA00037793"/>
    </source>
</evidence>
<dbReference type="InterPro" id="IPR028751">
    <property type="entry name" value="CATSPERD/E"/>
</dbReference>
<comment type="similarity">
    <text evidence="1">Belongs to the CATSPERD family.</text>
</comment>
<keyword evidence="6 13" id="KW-1133">Transmembrane helix</keyword>
<keyword evidence="5" id="KW-0282">Flagellum</keyword>
<dbReference type="OrthoDB" id="8646292at2759"/>
<evidence type="ECO:0000256" key="5">
    <source>
        <dbReference type="ARBA" id="ARBA00022846"/>
    </source>
</evidence>
<dbReference type="GO" id="GO:0030317">
    <property type="term" value="P:flagellated sperm motility"/>
    <property type="evidence" value="ECO:0007669"/>
    <property type="project" value="TreeGrafter"/>
</dbReference>
<dbReference type="PANTHER" id="PTHR33722:SF1">
    <property type="entry name" value="CATION CHANNEL SPERM-ASSOCIATED AUXILIARY SUBUNIT DELTA"/>
    <property type="match status" value="1"/>
</dbReference>
<keyword evidence="9" id="KW-1015">Disulfide bond</keyword>